<gene>
    <name evidence="1" type="ORF">LEA_00273</name>
</gene>
<dbReference type="GO" id="GO:0016301">
    <property type="term" value="F:kinase activity"/>
    <property type="evidence" value="ECO:0007669"/>
    <property type="project" value="UniProtKB-KW"/>
</dbReference>
<reference evidence="1" key="1">
    <citation type="journal article" date="2013" name="Environ. Microbiol.">
        <title>Microbiota from the distal guts of lean and obese adolescents exhibit partial functional redundancy besides clear differences in community structure.</title>
        <authorList>
            <person name="Ferrer M."/>
            <person name="Ruiz A."/>
            <person name="Lanza F."/>
            <person name="Haange S.B."/>
            <person name="Oberbach A."/>
            <person name="Till H."/>
            <person name="Bargiela R."/>
            <person name="Campoy C."/>
            <person name="Segura M.T."/>
            <person name="Richter M."/>
            <person name="von Bergen M."/>
            <person name="Seifert J."/>
            <person name="Suarez A."/>
        </authorList>
    </citation>
    <scope>NUCLEOTIDE SEQUENCE</scope>
</reference>
<keyword evidence="1" id="KW-0418">Kinase</keyword>
<organism evidence="1">
    <name type="scientific">human gut metagenome</name>
    <dbReference type="NCBI Taxonomy" id="408170"/>
    <lineage>
        <taxon>unclassified sequences</taxon>
        <taxon>metagenomes</taxon>
        <taxon>organismal metagenomes</taxon>
    </lineage>
</organism>
<evidence type="ECO:0000313" key="1">
    <source>
        <dbReference type="EMBL" id="EKC81505.1"/>
    </source>
</evidence>
<comment type="caution">
    <text evidence="1">The sequence shown here is derived from an EMBL/GenBank/DDBJ whole genome shotgun (WGS) entry which is preliminary data.</text>
</comment>
<keyword evidence="1" id="KW-0808">Transferase</keyword>
<sequence>GERTGQGGVKANITTEYLNADYWSFASECFIMRRICERARQRKTDLIVTSSDEAFFTLTHCGDSLPYQIPVVVSGIKYPDERVFERMPNVSGYVSKTDFDVLLDAAVRMFPSRRELVCLSDSSFLSLKGVKAVEESWERIKSNYPEHELKVLNVQAKSLNSIITSICYDYN</sequence>
<dbReference type="EMBL" id="AJWY01000192">
    <property type="protein sequence ID" value="EKC81505.1"/>
    <property type="molecule type" value="Genomic_DNA"/>
</dbReference>
<feature type="non-terminal residue" evidence="1">
    <location>
        <position position="1"/>
    </location>
</feature>
<name>K1UT61_9ZZZZ</name>
<protein>
    <submittedName>
        <fullName evidence="1">Two-component system sensor histidine kinase</fullName>
    </submittedName>
</protein>
<dbReference type="AlphaFoldDB" id="K1UT61"/>
<proteinExistence type="predicted"/>
<accession>K1UT61</accession>
<feature type="non-terminal residue" evidence="1">
    <location>
        <position position="171"/>
    </location>
</feature>